<proteinExistence type="predicted"/>
<feature type="domain" description="Putative restriction endonuclease" evidence="1">
    <location>
        <begin position="85"/>
        <end position="209"/>
    </location>
</feature>
<dbReference type="Gene3D" id="3.90.1570.10">
    <property type="entry name" value="tt1808, chain A"/>
    <property type="match status" value="1"/>
</dbReference>
<name>Q2S5T3_SALRD</name>
<protein>
    <recommendedName>
        <fullName evidence="1">Putative restriction endonuclease domain-containing protein</fullName>
    </recommendedName>
</protein>
<dbReference type="InterPro" id="IPR012296">
    <property type="entry name" value="Nuclease_put_TT1808"/>
</dbReference>
<organism evidence="2 3">
    <name type="scientific">Salinibacter ruber (strain DSM 13855 / M31)</name>
    <dbReference type="NCBI Taxonomy" id="309807"/>
    <lineage>
        <taxon>Bacteria</taxon>
        <taxon>Pseudomonadati</taxon>
        <taxon>Rhodothermota</taxon>
        <taxon>Rhodothermia</taxon>
        <taxon>Rhodothermales</taxon>
        <taxon>Salinibacteraceae</taxon>
        <taxon>Salinibacter</taxon>
    </lineage>
</organism>
<keyword evidence="3" id="KW-1185">Reference proteome</keyword>
<dbReference type="OrthoDB" id="1494027at2"/>
<dbReference type="PANTHER" id="PTHR34107">
    <property type="entry name" value="SLL0198 PROTEIN-RELATED"/>
    <property type="match status" value="1"/>
</dbReference>
<dbReference type="eggNOG" id="COG4636">
    <property type="taxonomic scope" value="Bacteria"/>
</dbReference>
<evidence type="ECO:0000313" key="3">
    <source>
        <dbReference type="Proteomes" id="UP000008674"/>
    </source>
</evidence>
<accession>Q2S5T3</accession>
<dbReference type="InterPro" id="IPR011335">
    <property type="entry name" value="Restrct_endonuc-II-like"/>
</dbReference>
<dbReference type="CDD" id="cd06260">
    <property type="entry name" value="DUF820-like"/>
    <property type="match status" value="1"/>
</dbReference>
<reference evidence="2 3" key="1">
    <citation type="journal article" date="2005" name="Proc. Natl. Acad. Sci. U.S.A.">
        <title>The genome of Salinibacter ruber: convergence and gene exchange among hyperhalophilic bacteria and archaea.</title>
        <authorList>
            <person name="Mongodin E.F."/>
            <person name="Nelson K.E."/>
            <person name="Daugherty S."/>
            <person name="Deboy R.T."/>
            <person name="Wister J."/>
            <person name="Khouri H."/>
            <person name="Weidman J."/>
            <person name="Walsh D.A."/>
            <person name="Papke R.T."/>
            <person name="Sanchez Perez G."/>
            <person name="Sharma A.K."/>
            <person name="Nesbo C.L."/>
            <person name="MacLeod D."/>
            <person name="Bapteste E."/>
            <person name="Doolittle W.F."/>
            <person name="Charlebois R.L."/>
            <person name="Legault B."/>
            <person name="Rodriguez-Valera F."/>
        </authorList>
    </citation>
    <scope>NUCLEOTIDE SEQUENCE [LARGE SCALE GENOMIC DNA]</scope>
    <source>
        <strain evidence="3">DSM 13855 / CECT 5946 / M31</strain>
    </source>
</reference>
<dbReference type="InterPro" id="IPR008538">
    <property type="entry name" value="Uma2"/>
</dbReference>
<evidence type="ECO:0000313" key="2">
    <source>
        <dbReference type="EMBL" id="ABC43613.1"/>
    </source>
</evidence>
<dbReference type="PANTHER" id="PTHR34107:SF4">
    <property type="entry name" value="SLL1222 PROTEIN"/>
    <property type="match status" value="1"/>
</dbReference>
<dbReference type="EMBL" id="CP000159">
    <property type="protein sequence ID" value="ABC43613.1"/>
    <property type="molecule type" value="Genomic_DNA"/>
</dbReference>
<dbReference type="AlphaFoldDB" id="Q2S5T3"/>
<dbReference type="EnsemblBacteria" id="ABC43613">
    <property type="protein sequence ID" value="ABC43613"/>
    <property type="gene ID" value="SRU_0302"/>
</dbReference>
<evidence type="ECO:0000259" key="1">
    <source>
        <dbReference type="Pfam" id="PF05685"/>
    </source>
</evidence>
<dbReference type="HOGENOM" id="CLU_107586_0_0_10"/>
<dbReference type="Pfam" id="PF05685">
    <property type="entry name" value="Uma2"/>
    <property type="match status" value="1"/>
</dbReference>
<sequence>MGRGRLGLSICEAAAMEERGAMNRARDRRPFEQRGILYLHRLFSSPLPYPRLVPDAMPTTKTHAEEHQEQWQEIVADPILRDLPYKVETNHRGQIVLSPHTTHHARQQKRIQETLDALLDAGEAFSEWPIATAGGTKQADVIWASETRFENMEETGEPPTLAPEVCVEVMSASNDWDEMEEKIALYRDAGADEVWVVDETGRVHFFADEELEQSDRAPDFPDTL</sequence>
<dbReference type="Proteomes" id="UP000008674">
    <property type="component" value="Chromosome"/>
</dbReference>
<dbReference type="SUPFAM" id="SSF52980">
    <property type="entry name" value="Restriction endonuclease-like"/>
    <property type="match status" value="1"/>
</dbReference>
<dbReference type="KEGG" id="sru:SRU_0302"/>
<gene>
    <name evidence="2" type="ordered locus">SRU_0302</name>
</gene>